<keyword evidence="2" id="KW-1185">Reference proteome</keyword>
<protein>
    <submittedName>
        <fullName evidence="1">Uncharacterized protein</fullName>
    </submittedName>
</protein>
<comment type="caution">
    <text evidence="1">The sequence shown here is derived from an EMBL/GenBank/DDBJ whole genome shotgun (WGS) entry which is preliminary data.</text>
</comment>
<accession>A0ACC1QGX2</accession>
<name>A0ACC1QGX2_9HYPO</name>
<dbReference type="Proteomes" id="UP001148737">
    <property type="component" value="Unassembled WGS sequence"/>
</dbReference>
<gene>
    <name evidence="1" type="ORF">NLG97_g9769</name>
</gene>
<sequence length="77" mass="8436">MAFIQFRGAASGRPVDDEAFCTGLVERHKVLVTPGSHSFGSDEDFAGYVRLAYVCDTAVLEEALARLSKYLEEHLGD</sequence>
<evidence type="ECO:0000313" key="2">
    <source>
        <dbReference type="Proteomes" id="UP001148737"/>
    </source>
</evidence>
<evidence type="ECO:0000313" key="1">
    <source>
        <dbReference type="EMBL" id="KAJ3474605.1"/>
    </source>
</evidence>
<dbReference type="EMBL" id="JANAKD010002141">
    <property type="protein sequence ID" value="KAJ3474605.1"/>
    <property type="molecule type" value="Genomic_DNA"/>
</dbReference>
<reference evidence="1" key="1">
    <citation type="submission" date="2022-07" db="EMBL/GenBank/DDBJ databases">
        <title>Genome Sequence of Lecanicillium saksenae.</title>
        <authorList>
            <person name="Buettner E."/>
        </authorList>
    </citation>
    <scope>NUCLEOTIDE SEQUENCE</scope>
    <source>
        <strain evidence="1">VT-O1</strain>
    </source>
</reference>
<proteinExistence type="predicted"/>
<organism evidence="1 2">
    <name type="scientific">Lecanicillium saksenae</name>
    <dbReference type="NCBI Taxonomy" id="468837"/>
    <lineage>
        <taxon>Eukaryota</taxon>
        <taxon>Fungi</taxon>
        <taxon>Dikarya</taxon>
        <taxon>Ascomycota</taxon>
        <taxon>Pezizomycotina</taxon>
        <taxon>Sordariomycetes</taxon>
        <taxon>Hypocreomycetidae</taxon>
        <taxon>Hypocreales</taxon>
        <taxon>Cordycipitaceae</taxon>
        <taxon>Lecanicillium</taxon>
    </lineage>
</organism>